<organism evidence="2 3">
    <name type="scientific">Microbacterium horticulturae</name>
    <dbReference type="NCBI Taxonomy" id="3028316"/>
    <lineage>
        <taxon>Bacteria</taxon>
        <taxon>Bacillati</taxon>
        <taxon>Actinomycetota</taxon>
        <taxon>Actinomycetes</taxon>
        <taxon>Micrococcales</taxon>
        <taxon>Microbacteriaceae</taxon>
        <taxon>Microbacterium</taxon>
    </lineage>
</organism>
<reference evidence="2 3" key="1">
    <citation type="submission" date="2023-03" db="EMBL/GenBank/DDBJ databases">
        <title>Genome sequence of Microbacterium sp. KACC 23027.</title>
        <authorList>
            <person name="Kim S."/>
            <person name="Heo J."/>
            <person name="Kwon S.-W."/>
        </authorList>
    </citation>
    <scope>NUCLEOTIDE SEQUENCE [LARGE SCALE GENOMIC DNA]</scope>
    <source>
        <strain evidence="2 3">KACC 23027</strain>
    </source>
</reference>
<evidence type="ECO:0000313" key="2">
    <source>
        <dbReference type="EMBL" id="WEG09630.1"/>
    </source>
</evidence>
<dbReference type="InterPro" id="IPR029068">
    <property type="entry name" value="Glyas_Bleomycin-R_OHBP_Dase"/>
</dbReference>
<dbReference type="InterPro" id="IPR004360">
    <property type="entry name" value="Glyas_Fos-R_dOase_dom"/>
</dbReference>
<dbReference type="InterPro" id="IPR037523">
    <property type="entry name" value="VOC_core"/>
</dbReference>
<dbReference type="RefSeq" id="WP_275278953.1">
    <property type="nucleotide sequence ID" value="NZ_CP119108.1"/>
</dbReference>
<proteinExistence type="predicted"/>
<feature type="domain" description="VOC" evidence="1">
    <location>
        <begin position="2"/>
        <end position="115"/>
    </location>
</feature>
<dbReference type="EMBL" id="CP119108">
    <property type="protein sequence ID" value="WEG09630.1"/>
    <property type="molecule type" value="Genomic_DNA"/>
</dbReference>
<dbReference type="PROSITE" id="PS51819">
    <property type="entry name" value="VOC"/>
    <property type="match status" value="1"/>
</dbReference>
<dbReference type="Proteomes" id="UP001214553">
    <property type="component" value="Chromosome"/>
</dbReference>
<dbReference type="Pfam" id="PF00903">
    <property type="entry name" value="Glyoxalase"/>
    <property type="match status" value="1"/>
</dbReference>
<name>A0ABY8C324_9MICO</name>
<evidence type="ECO:0000313" key="3">
    <source>
        <dbReference type="Proteomes" id="UP001214553"/>
    </source>
</evidence>
<gene>
    <name evidence="2" type="ORF">PU630_03415</name>
</gene>
<accession>A0ABY8C324</accession>
<evidence type="ECO:0000259" key="1">
    <source>
        <dbReference type="PROSITE" id="PS51819"/>
    </source>
</evidence>
<protein>
    <submittedName>
        <fullName evidence="2">VOC family protein</fullName>
    </submittedName>
</protein>
<dbReference type="SUPFAM" id="SSF54593">
    <property type="entry name" value="Glyoxalase/Bleomycin resistance protein/Dihydroxybiphenyl dioxygenase"/>
    <property type="match status" value="1"/>
</dbReference>
<sequence>MTVDAIMPNLHASDLDAARRFYVGELGMAEQPMGHDWVTRFVDPSTGAAVQVQIRDATAPEDSAATVKVDDVDALYAAMRAAGYEIVHPLVTEAWGVRRFFVRSPGGAVLNIAQRHG</sequence>
<keyword evidence="3" id="KW-1185">Reference proteome</keyword>
<dbReference type="Gene3D" id="3.10.180.10">
    <property type="entry name" value="2,3-Dihydroxybiphenyl 1,2-Dioxygenase, domain 1"/>
    <property type="match status" value="1"/>
</dbReference>